<reference evidence="9" key="1">
    <citation type="submission" date="2016-04" db="EMBL/GenBank/DDBJ databases">
        <authorList>
            <person name="Nguyen H.D."/>
            <person name="Kesanakurti P."/>
            <person name="Cullis J."/>
            <person name="Levesque C.A."/>
            <person name="Hambleton S."/>
        </authorList>
    </citation>
    <scope>NUCLEOTIDE SEQUENCE</scope>
    <source>
        <strain evidence="9">DAOMC 238032</strain>
    </source>
</reference>
<evidence type="ECO:0000256" key="2">
    <source>
        <dbReference type="ARBA" id="ARBA00023125"/>
    </source>
</evidence>
<dbReference type="EMBL" id="CAJHJG010001973">
    <property type="protein sequence ID" value="CAD6916214.1"/>
    <property type="molecule type" value="Genomic_DNA"/>
</dbReference>
<evidence type="ECO:0000313" key="10">
    <source>
        <dbReference type="Proteomes" id="UP000077671"/>
    </source>
</evidence>
<feature type="region of interest" description="Disordered" evidence="6">
    <location>
        <begin position="485"/>
        <end position="571"/>
    </location>
</feature>
<name>A0A177VE48_9BASI</name>
<feature type="domain" description="Homeobox" evidence="7">
    <location>
        <begin position="560"/>
        <end position="623"/>
    </location>
</feature>
<feature type="region of interest" description="Disordered" evidence="6">
    <location>
        <begin position="1"/>
        <end position="31"/>
    </location>
</feature>
<dbReference type="GO" id="GO:0003677">
    <property type="term" value="F:DNA binding"/>
    <property type="evidence" value="ECO:0007669"/>
    <property type="project" value="UniProtKB-UniRule"/>
</dbReference>
<sequence length="646" mass="70695">MSKHPEQPEPQDVNVAYNQQQRRYSDTTDGALKRGFDEVLDDRHQRATSKGIKLPSLSDLALGAGQWAASSRSKRPTLGSAALLPSFAGTRRQSSSQHTAAQFPTRSASDSKNMYAVNANHASSAISRMVRNDPVADYEENDAGPSKRRRSPTSYYEDHPMDSSSARTAHDTTPAVLHSGTPSVLERSGWSYGSSESYDWRGNSSRQTLRTSPSINQMKRKFSQGDMSKSSEGNRSTLASGLPSTSSSFSRILAMGSPPLGTFPDESRRIPSRYSDVRTTSAINSSSTSGSRRASPGTSQPFSRYEPLSLGGCPGQRHPSQTSPVLIQSHRSSNEANQSYQQPLRAFSGHSSEAQQQLSPSTSRDGSDLAYHRHSSDYREERQYSSSSKSSATSPASLASPRVDCDSFLVNRSDSIDSGIVSRMSGLAHDEAERRGYHAHEAVTDTLAYHHRRMHTSTEPSSTALGSWPPLTMLPLASTSYYHTSGAAPQSTLHSQTSPNFGPTSATPMPPLSSPTALVLSTGHAEVESDHNQMYKNSSSSGSHHSTNTSPQANQTDPDSDGGPRRGNFPRPVTEYLRQWLFNHRDHPYPSDQEKREMTQITKLDLRQLNNWFINARRRVLRHGDAQREQLSGHQGAVAAAEESLD</sequence>
<evidence type="ECO:0000313" key="11">
    <source>
        <dbReference type="Proteomes" id="UP000836402"/>
    </source>
</evidence>
<keyword evidence="4 5" id="KW-0539">Nucleus</keyword>
<feature type="compositionally biased region" description="Low complexity" evidence="6">
    <location>
        <begin position="279"/>
        <end position="299"/>
    </location>
</feature>
<dbReference type="GO" id="GO:0006355">
    <property type="term" value="P:regulation of DNA-templated transcription"/>
    <property type="evidence" value="ECO:0007669"/>
    <property type="project" value="InterPro"/>
</dbReference>
<feature type="region of interest" description="Disordered" evidence="6">
    <location>
        <begin position="626"/>
        <end position="646"/>
    </location>
</feature>
<dbReference type="AlphaFoldDB" id="A0A177VE48"/>
<evidence type="ECO:0000256" key="5">
    <source>
        <dbReference type="PROSITE-ProRule" id="PRU00108"/>
    </source>
</evidence>
<comment type="similarity">
    <text evidence="1">Belongs to the TALE/M-ATYP homeobox family.</text>
</comment>
<feature type="compositionally biased region" description="Polar residues" evidence="6">
    <location>
        <begin position="225"/>
        <end position="250"/>
    </location>
</feature>
<keyword evidence="2 5" id="KW-0238">DNA-binding</keyword>
<proteinExistence type="inferred from homology"/>
<dbReference type="InterPro" id="IPR050224">
    <property type="entry name" value="TALE_homeobox"/>
</dbReference>
<dbReference type="PANTHER" id="PTHR11850">
    <property type="entry name" value="HOMEOBOX PROTEIN TRANSCRIPTION FACTORS"/>
    <property type="match status" value="1"/>
</dbReference>
<evidence type="ECO:0000256" key="1">
    <source>
        <dbReference type="ARBA" id="ARBA00005800"/>
    </source>
</evidence>
<dbReference type="InterPro" id="IPR009057">
    <property type="entry name" value="Homeodomain-like_sf"/>
</dbReference>
<dbReference type="Pfam" id="PF05920">
    <property type="entry name" value="Homeobox_KN"/>
    <property type="match status" value="1"/>
</dbReference>
<feature type="compositionally biased region" description="Polar residues" evidence="6">
    <location>
        <begin position="91"/>
        <end position="112"/>
    </location>
</feature>
<feature type="region of interest" description="Disordered" evidence="6">
    <location>
        <begin position="346"/>
        <end position="400"/>
    </location>
</feature>
<evidence type="ECO:0000313" key="8">
    <source>
        <dbReference type="EMBL" id="CAD6916214.1"/>
    </source>
</evidence>
<keyword evidence="11" id="KW-1185">Reference proteome</keyword>
<feature type="compositionally biased region" description="Basic and acidic residues" evidence="6">
    <location>
        <begin position="365"/>
        <end position="383"/>
    </location>
</feature>
<dbReference type="EMBL" id="LWDD02000101">
    <property type="protein sequence ID" value="KAE8263955.1"/>
    <property type="molecule type" value="Genomic_DNA"/>
</dbReference>
<feature type="compositionally biased region" description="Low complexity" evidence="6">
    <location>
        <begin position="537"/>
        <end position="550"/>
    </location>
</feature>
<feature type="compositionally biased region" description="Low complexity" evidence="6">
    <location>
        <begin position="385"/>
        <end position="400"/>
    </location>
</feature>
<evidence type="ECO:0000256" key="6">
    <source>
        <dbReference type="SAM" id="MobiDB-lite"/>
    </source>
</evidence>
<evidence type="ECO:0000259" key="7">
    <source>
        <dbReference type="PROSITE" id="PS50071"/>
    </source>
</evidence>
<dbReference type="Proteomes" id="UP000077671">
    <property type="component" value="Unassembled WGS sequence"/>
</dbReference>
<feature type="region of interest" description="Disordered" evidence="6">
    <location>
        <begin position="85"/>
        <end position="324"/>
    </location>
</feature>
<dbReference type="PROSITE" id="PS50071">
    <property type="entry name" value="HOMEOBOX_2"/>
    <property type="match status" value="1"/>
</dbReference>
<feature type="compositionally biased region" description="Polar residues" evidence="6">
    <location>
        <begin position="349"/>
        <end position="364"/>
    </location>
</feature>
<dbReference type="Proteomes" id="UP000836402">
    <property type="component" value="Unassembled WGS sequence"/>
</dbReference>
<evidence type="ECO:0000256" key="3">
    <source>
        <dbReference type="ARBA" id="ARBA00023155"/>
    </source>
</evidence>
<protein>
    <recommendedName>
        <fullName evidence="7">Homeobox domain-containing protein</fullName>
    </recommendedName>
</protein>
<evidence type="ECO:0000256" key="4">
    <source>
        <dbReference type="ARBA" id="ARBA00023242"/>
    </source>
</evidence>
<dbReference type="SUPFAM" id="SSF46689">
    <property type="entry name" value="Homeodomain-like"/>
    <property type="match status" value="1"/>
</dbReference>
<organism evidence="9 10">
    <name type="scientific">Tilletia caries</name>
    <name type="common">wheat bunt fungus</name>
    <dbReference type="NCBI Taxonomy" id="13290"/>
    <lineage>
        <taxon>Eukaryota</taxon>
        <taxon>Fungi</taxon>
        <taxon>Dikarya</taxon>
        <taxon>Basidiomycota</taxon>
        <taxon>Ustilaginomycotina</taxon>
        <taxon>Exobasidiomycetes</taxon>
        <taxon>Tilletiales</taxon>
        <taxon>Tilletiaceae</taxon>
        <taxon>Tilletia</taxon>
    </lineage>
</organism>
<feature type="DNA-binding region" description="Homeobox" evidence="5">
    <location>
        <begin position="562"/>
        <end position="624"/>
    </location>
</feature>
<feature type="compositionally biased region" description="Polar residues" evidence="6">
    <location>
        <begin position="485"/>
        <end position="507"/>
    </location>
</feature>
<reference evidence="9" key="2">
    <citation type="journal article" date="2019" name="IMA Fungus">
        <title>Genome sequencing and comparison of five Tilletia species to identify candidate genes for the detection of regulated species infecting wheat.</title>
        <authorList>
            <person name="Nguyen H.D.T."/>
            <person name="Sultana T."/>
            <person name="Kesanakurti P."/>
            <person name="Hambleton S."/>
        </authorList>
    </citation>
    <scope>NUCLEOTIDE SEQUENCE</scope>
    <source>
        <strain evidence="9">DAOMC 238032</strain>
    </source>
</reference>
<gene>
    <name evidence="9" type="ORF">A4X03_0g1304</name>
    <name evidence="8" type="ORF">JKIAZH3_G452</name>
</gene>
<feature type="compositionally biased region" description="Polar residues" evidence="6">
    <location>
        <begin position="191"/>
        <end position="217"/>
    </location>
</feature>
<reference evidence="8" key="3">
    <citation type="submission" date="2020-10" db="EMBL/GenBank/DDBJ databases">
        <authorList>
            <person name="Sedaghatjoo S."/>
        </authorList>
    </citation>
    <scope>NUCLEOTIDE SEQUENCE</scope>
    <source>
        <strain evidence="8">AZH3</strain>
    </source>
</reference>
<dbReference type="CDD" id="cd00086">
    <property type="entry name" value="homeodomain"/>
    <property type="match status" value="1"/>
</dbReference>
<comment type="caution">
    <text evidence="9">The sequence shown here is derived from an EMBL/GenBank/DDBJ whole genome shotgun (WGS) entry which is preliminary data.</text>
</comment>
<comment type="subcellular location">
    <subcellularLocation>
        <location evidence="5">Nucleus</location>
    </subcellularLocation>
</comment>
<dbReference type="Gene3D" id="1.10.10.60">
    <property type="entry name" value="Homeodomain-like"/>
    <property type="match status" value="1"/>
</dbReference>
<dbReference type="InterPro" id="IPR001356">
    <property type="entry name" value="HD"/>
</dbReference>
<dbReference type="GO" id="GO:0005634">
    <property type="term" value="C:nucleus"/>
    <property type="evidence" value="ECO:0007669"/>
    <property type="project" value="UniProtKB-SubCell"/>
</dbReference>
<keyword evidence="3 5" id="KW-0371">Homeobox</keyword>
<dbReference type="InterPro" id="IPR008422">
    <property type="entry name" value="KN_HD"/>
</dbReference>
<evidence type="ECO:0000313" key="9">
    <source>
        <dbReference type="EMBL" id="KAE8263955.1"/>
    </source>
</evidence>
<dbReference type="SMART" id="SM00389">
    <property type="entry name" value="HOX"/>
    <property type="match status" value="1"/>
</dbReference>
<accession>A0A177VE48</accession>